<dbReference type="Proteomes" id="UP000887574">
    <property type="component" value="Unplaced"/>
</dbReference>
<accession>A0A915ENQ6</accession>
<evidence type="ECO:0000313" key="1">
    <source>
        <dbReference type="Proteomes" id="UP000887574"/>
    </source>
</evidence>
<evidence type="ECO:0000313" key="2">
    <source>
        <dbReference type="WBParaSite" id="jg7297"/>
    </source>
</evidence>
<name>A0A915ENQ6_9BILA</name>
<organism evidence="1 2">
    <name type="scientific">Ditylenchus dipsaci</name>
    <dbReference type="NCBI Taxonomy" id="166011"/>
    <lineage>
        <taxon>Eukaryota</taxon>
        <taxon>Metazoa</taxon>
        <taxon>Ecdysozoa</taxon>
        <taxon>Nematoda</taxon>
        <taxon>Chromadorea</taxon>
        <taxon>Rhabditida</taxon>
        <taxon>Tylenchina</taxon>
        <taxon>Tylenchomorpha</taxon>
        <taxon>Sphaerularioidea</taxon>
        <taxon>Anguinidae</taxon>
        <taxon>Anguininae</taxon>
        <taxon>Ditylenchus</taxon>
    </lineage>
</organism>
<dbReference type="WBParaSite" id="jg7297">
    <property type="protein sequence ID" value="jg7297"/>
    <property type="gene ID" value="jg7297"/>
</dbReference>
<sequence>FSNEIPLLSVENMECILEEPFARQGRKYTRRASNININDGEGMDDNELAFHRLPKAILPREFEEPWKSLRSEEKEIVEAKEKVQ</sequence>
<dbReference type="AlphaFoldDB" id="A0A915ENQ6"/>
<keyword evidence="1" id="KW-1185">Reference proteome</keyword>
<protein>
    <submittedName>
        <fullName evidence="2">Uncharacterized protein</fullName>
    </submittedName>
</protein>
<proteinExistence type="predicted"/>
<reference evidence="2" key="1">
    <citation type="submission" date="2022-11" db="UniProtKB">
        <authorList>
            <consortium name="WormBaseParasite"/>
        </authorList>
    </citation>
    <scope>IDENTIFICATION</scope>
</reference>